<evidence type="ECO:0000256" key="1">
    <source>
        <dbReference type="SAM" id="SignalP"/>
    </source>
</evidence>
<feature type="chain" id="PRO_5026819214" description="NIPSNAP domain-containing protein" evidence="1">
    <location>
        <begin position="28"/>
        <end position="262"/>
    </location>
</feature>
<dbReference type="AlphaFoldDB" id="A0A6J5D9J0"/>
<dbReference type="EMBL" id="CADIKH010000005">
    <property type="protein sequence ID" value="CAB3750980.1"/>
    <property type="molecule type" value="Genomic_DNA"/>
</dbReference>
<sequence length="262" mass="29280">MQVFVAIRISVLLSVTLTSMLVSKAFADTSATAATSTVIIDYHVKPENRVALKNYMRRTGLARFEAMRRHGAIADYHILFNRYVDSDNWDMMAIISFSTNAQLSSWRGTEETAPAGLSVIALRIISSIHSAPADLVRSEEGSPGSGARKPVYLVIPYSFRPSETEYAKYFDTYVAPEIDGWIKAGIVDRYALYTARYGAARPWRSMIIYQYHGDEGLSRRSEAIAAVRAELQRNPQWKAASESKQSIREELQAVVADELSGR</sequence>
<organism evidence="2 3">
    <name type="scientific">Paraburkholderia humisilvae</name>
    <dbReference type="NCBI Taxonomy" id="627669"/>
    <lineage>
        <taxon>Bacteria</taxon>
        <taxon>Pseudomonadati</taxon>
        <taxon>Pseudomonadota</taxon>
        <taxon>Betaproteobacteria</taxon>
        <taxon>Burkholderiales</taxon>
        <taxon>Burkholderiaceae</taxon>
        <taxon>Paraburkholderia</taxon>
    </lineage>
</organism>
<gene>
    <name evidence="2" type="ORF">LMG29542_01383</name>
</gene>
<proteinExistence type="predicted"/>
<accession>A0A6J5D9J0</accession>
<dbReference type="Proteomes" id="UP000494363">
    <property type="component" value="Unassembled WGS sequence"/>
</dbReference>
<reference evidence="2 3" key="1">
    <citation type="submission" date="2020-04" db="EMBL/GenBank/DDBJ databases">
        <authorList>
            <person name="De Canck E."/>
        </authorList>
    </citation>
    <scope>NUCLEOTIDE SEQUENCE [LARGE SCALE GENOMIC DNA]</scope>
    <source>
        <strain evidence="2 3">LMG 29542</strain>
    </source>
</reference>
<evidence type="ECO:0008006" key="4">
    <source>
        <dbReference type="Google" id="ProtNLM"/>
    </source>
</evidence>
<protein>
    <recommendedName>
        <fullName evidence="4">NIPSNAP domain-containing protein</fullName>
    </recommendedName>
</protein>
<keyword evidence="3" id="KW-1185">Reference proteome</keyword>
<evidence type="ECO:0000313" key="2">
    <source>
        <dbReference type="EMBL" id="CAB3750980.1"/>
    </source>
</evidence>
<name>A0A6J5D9J0_9BURK</name>
<feature type="signal peptide" evidence="1">
    <location>
        <begin position="1"/>
        <end position="27"/>
    </location>
</feature>
<evidence type="ECO:0000313" key="3">
    <source>
        <dbReference type="Proteomes" id="UP000494363"/>
    </source>
</evidence>
<keyword evidence="1" id="KW-0732">Signal</keyword>
<dbReference type="RefSeq" id="WP_175225718.1">
    <property type="nucleotide sequence ID" value="NZ_CADIKH010000005.1"/>
</dbReference>